<dbReference type="NCBIfam" id="NF003361">
    <property type="entry name" value="PRK04435.1"/>
    <property type="match status" value="1"/>
</dbReference>
<dbReference type="EMBL" id="DVND01000095">
    <property type="protein sequence ID" value="HIU48415.1"/>
    <property type="molecule type" value="Genomic_DNA"/>
</dbReference>
<gene>
    <name evidence="2" type="ORF">IAB04_03560</name>
</gene>
<evidence type="ECO:0000313" key="2">
    <source>
        <dbReference type="EMBL" id="HIU48415.1"/>
    </source>
</evidence>
<feature type="domain" description="ACT" evidence="1">
    <location>
        <begin position="81"/>
        <end position="156"/>
    </location>
</feature>
<accession>A0A9D1LUK5</accession>
<evidence type="ECO:0000259" key="1">
    <source>
        <dbReference type="PROSITE" id="PS51671"/>
    </source>
</evidence>
<protein>
    <submittedName>
        <fullName evidence="2">ACT domain-containing protein</fullName>
    </submittedName>
</protein>
<dbReference type="Gene3D" id="3.30.70.260">
    <property type="match status" value="1"/>
</dbReference>
<proteinExistence type="predicted"/>
<reference evidence="2" key="1">
    <citation type="submission" date="2020-10" db="EMBL/GenBank/DDBJ databases">
        <authorList>
            <person name="Gilroy R."/>
        </authorList>
    </citation>
    <scope>NUCLEOTIDE SEQUENCE</scope>
    <source>
        <strain evidence="2">ChiSjej4B22-9803</strain>
    </source>
</reference>
<dbReference type="PIRSF" id="PIRSF025624">
    <property type="entry name" value="ACT_PheB"/>
    <property type="match status" value="1"/>
</dbReference>
<dbReference type="InterPro" id="IPR045865">
    <property type="entry name" value="ACT-like_dom_sf"/>
</dbReference>
<dbReference type="PROSITE" id="PS51671">
    <property type="entry name" value="ACT"/>
    <property type="match status" value="1"/>
</dbReference>
<dbReference type="AlphaFoldDB" id="A0A9D1LUK5"/>
<organism evidence="2 3">
    <name type="scientific">Candidatus Avimonoglobus intestinipullorum</name>
    <dbReference type="NCBI Taxonomy" id="2840699"/>
    <lineage>
        <taxon>Bacteria</taxon>
        <taxon>Bacillati</taxon>
        <taxon>Bacillota</taxon>
        <taxon>Clostridia</taxon>
        <taxon>Eubacteriales</taxon>
        <taxon>Candidatus Avimonoglobus</taxon>
    </lineage>
</organism>
<dbReference type="InterPro" id="IPR002912">
    <property type="entry name" value="ACT_dom"/>
</dbReference>
<reference evidence="2" key="2">
    <citation type="journal article" date="2021" name="PeerJ">
        <title>Extensive microbial diversity within the chicken gut microbiome revealed by metagenomics and culture.</title>
        <authorList>
            <person name="Gilroy R."/>
            <person name="Ravi A."/>
            <person name="Getino M."/>
            <person name="Pursley I."/>
            <person name="Horton D.L."/>
            <person name="Alikhan N.F."/>
            <person name="Baker D."/>
            <person name="Gharbi K."/>
            <person name="Hall N."/>
            <person name="Watson M."/>
            <person name="Adriaenssens E.M."/>
            <person name="Foster-Nyarko E."/>
            <person name="Jarju S."/>
            <person name="Secka A."/>
            <person name="Antonio M."/>
            <person name="Oren A."/>
            <person name="Chaudhuri R.R."/>
            <person name="La Ragione R."/>
            <person name="Hildebrand F."/>
            <person name="Pallen M.J."/>
        </authorList>
    </citation>
    <scope>NUCLEOTIDE SEQUENCE</scope>
    <source>
        <strain evidence="2">ChiSjej4B22-9803</strain>
    </source>
</reference>
<dbReference type="InterPro" id="IPR008310">
    <property type="entry name" value="UPF0735_ACT_dom-cont"/>
</dbReference>
<dbReference type="SUPFAM" id="SSF55021">
    <property type="entry name" value="ACT-like"/>
    <property type="match status" value="1"/>
</dbReference>
<dbReference type="Pfam" id="PF13291">
    <property type="entry name" value="ACT_4"/>
    <property type="match status" value="1"/>
</dbReference>
<evidence type="ECO:0000313" key="3">
    <source>
        <dbReference type="Proteomes" id="UP000824111"/>
    </source>
</evidence>
<sequence length="157" mass="17381">MRERRTWRCTKTVDASYILVDTEVAPEVFVKVVEAKRLLASGKYKTTNEALARAKISRSAFYKYKNHVYACGELGQERIITLAFVLDDVAGVLSEMLGIMAAHGTNILTINQNISVNNIANMTITLRMNDMDTGLAGLLDSLKAIRGVNRAEILAMN</sequence>
<comment type="caution">
    <text evidence="2">The sequence shown here is derived from an EMBL/GenBank/DDBJ whole genome shotgun (WGS) entry which is preliminary data.</text>
</comment>
<dbReference type="Proteomes" id="UP000824111">
    <property type="component" value="Unassembled WGS sequence"/>
</dbReference>
<name>A0A9D1LUK5_9FIRM</name>